<reference evidence="1 2" key="1">
    <citation type="journal article" date="2018" name="BMC Genomics">
        <title>Genomic comparison of Trypanosoma conorhini and Trypanosoma rangeli to Trypanosoma cruzi strains of high and low virulence.</title>
        <authorList>
            <person name="Bradwell K.R."/>
            <person name="Koparde V.N."/>
            <person name="Matveyev A.V."/>
            <person name="Serrano M.G."/>
            <person name="Alves J.M."/>
            <person name="Parikh H."/>
            <person name="Huang B."/>
            <person name="Lee V."/>
            <person name="Espinosa-Alvarez O."/>
            <person name="Ortiz P.A."/>
            <person name="Costa-Martins A.G."/>
            <person name="Teixeira M.M."/>
            <person name="Buck G.A."/>
        </authorList>
    </citation>
    <scope>NUCLEOTIDE SEQUENCE [LARGE SCALE GENOMIC DNA]</scope>
    <source>
        <strain evidence="1 2">AM80</strain>
    </source>
</reference>
<protein>
    <submittedName>
        <fullName evidence="1">Uncharacterized protein</fullName>
    </submittedName>
</protein>
<comment type="caution">
    <text evidence="1">The sequence shown here is derived from an EMBL/GenBank/DDBJ whole genome shotgun (WGS) entry which is preliminary data.</text>
</comment>
<evidence type="ECO:0000313" key="2">
    <source>
        <dbReference type="Proteomes" id="UP000283634"/>
    </source>
</evidence>
<gene>
    <name evidence="1" type="ORF">TraAM80_01035</name>
</gene>
<keyword evidence="2" id="KW-1185">Reference proteome</keyword>
<evidence type="ECO:0000313" key="1">
    <source>
        <dbReference type="EMBL" id="RNF11247.1"/>
    </source>
</evidence>
<organism evidence="1 2">
    <name type="scientific">Trypanosoma rangeli</name>
    <dbReference type="NCBI Taxonomy" id="5698"/>
    <lineage>
        <taxon>Eukaryota</taxon>
        <taxon>Discoba</taxon>
        <taxon>Euglenozoa</taxon>
        <taxon>Kinetoplastea</taxon>
        <taxon>Metakinetoplastina</taxon>
        <taxon>Trypanosomatida</taxon>
        <taxon>Trypanosomatidae</taxon>
        <taxon>Trypanosoma</taxon>
        <taxon>Herpetosoma</taxon>
    </lineage>
</organism>
<dbReference type="RefSeq" id="XP_029242057.1">
    <property type="nucleotide sequence ID" value="XM_029378091.1"/>
</dbReference>
<dbReference type="AlphaFoldDB" id="A0A422P0K6"/>
<sequence>MAQEFVEPQTETPAPRANMLVSVQTDSVVLEEGNPGLLVHETVANVDGQATLIQHILKREAEIHAASALFSLSSISASTSMSAIGASLEISHDVGASTGSDSEREHATKYFCGSLQA</sequence>
<accession>A0A422P0K6</accession>
<dbReference type="GeneID" id="40324968"/>
<name>A0A422P0K6_TRYRA</name>
<dbReference type="Proteomes" id="UP000283634">
    <property type="component" value="Unassembled WGS sequence"/>
</dbReference>
<dbReference type="EMBL" id="MKGL01000020">
    <property type="protein sequence ID" value="RNF11247.1"/>
    <property type="molecule type" value="Genomic_DNA"/>
</dbReference>
<proteinExistence type="predicted"/>